<feature type="signal peptide" evidence="1">
    <location>
        <begin position="1"/>
        <end position="17"/>
    </location>
</feature>
<feature type="chain" id="PRO_5002205227" evidence="1">
    <location>
        <begin position="18"/>
        <end position="84"/>
    </location>
</feature>
<dbReference type="SUPFAM" id="SSF49870">
    <property type="entry name" value="Osmotin, thaumatin-like protein"/>
    <property type="match status" value="1"/>
</dbReference>
<keyword evidence="1" id="KW-0732">Signal</keyword>
<dbReference type="Pfam" id="PF00314">
    <property type="entry name" value="Thaumatin"/>
    <property type="match status" value="1"/>
</dbReference>
<dbReference type="InterPro" id="IPR037176">
    <property type="entry name" value="Osmotin/thaumatin-like_sf"/>
</dbReference>
<evidence type="ECO:0000313" key="2">
    <source>
        <dbReference type="EMBL" id="KIJ61527.1"/>
    </source>
</evidence>
<evidence type="ECO:0000256" key="1">
    <source>
        <dbReference type="SAM" id="SignalP"/>
    </source>
</evidence>
<dbReference type="InterPro" id="IPR001938">
    <property type="entry name" value="Thaumatin"/>
</dbReference>
<name>A0A0C9WCC4_9AGAM</name>
<dbReference type="EMBL" id="KN839861">
    <property type="protein sequence ID" value="KIJ61527.1"/>
    <property type="molecule type" value="Genomic_DNA"/>
</dbReference>
<proteinExistence type="predicted"/>
<dbReference type="HOGENOM" id="CLU_2671366_0_0_1"/>
<organism evidence="2 3">
    <name type="scientific">Hydnomerulius pinastri MD-312</name>
    <dbReference type="NCBI Taxonomy" id="994086"/>
    <lineage>
        <taxon>Eukaryota</taxon>
        <taxon>Fungi</taxon>
        <taxon>Dikarya</taxon>
        <taxon>Basidiomycota</taxon>
        <taxon>Agaricomycotina</taxon>
        <taxon>Agaricomycetes</taxon>
        <taxon>Agaricomycetidae</taxon>
        <taxon>Boletales</taxon>
        <taxon>Boletales incertae sedis</taxon>
        <taxon>Leucogyrophana</taxon>
    </lineage>
</organism>
<accession>A0A0C9WCC4</accession>
<reference evidence="2 3" key="1">
    <citation type="submission" date="2014-04" db="EMBL/GenBank/DDBJ databases">
        <title>Evolutionary Origins and Diversification of the Mycorrhizal Mutualists.</title>
        <authorList>
            <consortium name="DOE Joint Genome Institute"/>
            <consortium name="Mycorrhizal Genomics Consortium"/>
            <person name="Kohler A."/>
            <person name="Kuo A."/>
            <person name="Nagy L.G."/>
            <person name="Floudas D."/>
            <person name="Copeland A."/>
            <person name="Barry K.W."/>
            <person name="Cichocki N."/>
            <person name="Veneault-Fourrey C."/>
            <person name="LaButti K."/>
            <person name="Lindquist E.A."/>
            <person name="Lipzen A."/>
            <person name="Lundell T."/>
            <person name="Morin E."/>
            <person name="Murat C."/>
            <person name="Riley R."/>
            <person name="Ohm R."/>
            <person name="Sun H."/>
            <person name="Tunlid A."/>
            <person name="Henrissat B."/>
            <person name="Grigoriev I.V."/>
            <person name="Hibbett D.S."/>
            <person name="Martin F."/>
        </authorList>
    </citation>
    <scope>NUCLEOTIDE SEQUENCE [LARGE SCALE GENOMIC DNA]</scope>
    <source>
        <strain evidence="2 3">MD-312</strain>
    </source>
</reference>
<keyword evidence="3" id="KW-1185">Reference proteome</keyword>
<gene>
    <name evidence="2" type="ORF">HYDPIDRAFT_31137</name>
</gene>
<dbReference type="Gene3D" id="2.60.110.10">
    <property type="entry name" value="Thaumatin"/>
    <property type="match status" value="1"/>
</dbReference>
<evidence type="ECO:0000313" key="3">
    <source>
        <dbReference type="Proteomes" id="UP000053820"/>
    </source>
</evidence>
<dbReference type="OrthoDB" id="3018789at2759"/>
<protein>
    <submittedName>
        <fullName evidence="2">Unplaced genomic scaffold scaffold_27, whole genome shotgun sequence</fullName>
    </submittedName>
</protein>
<dbReference type="Proteomes" id="UP000053820">
    <property type="component" value="Unassembled WGS sequence"/>
</dbReference>
<dbReference type="AlphaFoldDB" id="A0A0C9WCC4"/>
<sequence>MKFTLITSLALASGAFAQRTITVYNACPFTIWPAMFTGTGTLPSYTTGWEAAAYTAVTFQVPSDWTAGRIWVGILGVYLPPPII</sequence>